<gene>
    <name evidence="3" type="ORF">AHMF7616_03926</name>
</gene>
<dbReference type="Proteomes" id="UP000253919">
    <property type="component" value="Unassembled WGS sequence"/>
</dbReference>
<keyword evidence="3" id="KW-0347">Helicase</keyword>
<feature type="transmembrane region" description="Helical" evidence="2">
    <location>
        <begin position="12"/>
        <end position="35"/>
    </location>
</feature>
<evidence type="ECO:0000313" key="4">
    <source>
        <dbReference type="Proteomes" id="UP000253919"/>
    </source>
</evidence>
<dbReference type="GO" id="GO:0016787">
    <property type="term" value="F:hydrolase activity"/>
    <property type="evidence" value="ECO:0007669"/>
    <property type="project" value="UniProtKB-KW"/>
</dbReference>
<keyword evidence="3" id="KW-0547">Nucleotide-binding</keyword>
<dbReference type="EMBL" id="QASA01000001">
    <property type="protein sequence ID" value="RDC65296.1"/>
    <property type="molecule type" value="Genomic_DNA"/>
</dbReference>
<dbReference type="RefSeq" id="WP_115374325.1">
    <property type="nucleotide sequence ID" value="NZ_QASA01000001.1"/>
</dbReference>
<sequence>MQNKFTPIIHYLLYSFINNLYWLSSALIFLLIFGFNNLATAQNIIWDKTIGGADDEELATIQPTRDGGYILGGFSESGKTGDKTSTSKGDYDYWVVKLNADGSKAWDKSYGGKGRDFLMTVLQTQDGGYILGGTSESGKSGDKTGDPKASANTDGKYPPDFWIVKISANGTQEWDKTLGTTGYDYFFANLVQTPDGGYLLGANTELGISGDKTQASKGSTDIWLIKLNAMGHKLWDKTIGGSGPDHIADLQVTPDGGYLIGGSSNSGISGDKSQASKGFSDFWLVKLKADGSKLWDKTIGGNLDDGIGVVQQTNDGGYLLAGSSSSGISGNKSEANLGKPDTYDIWVVKLKANGTKEWDNTIGGNGREYVSSLQLTQDSGYILGVLRTPTFPEIKPHLTWSRRFRVNTPGRGLLGSETESRRQQTMG</sequence>
<dbReference type="EC" id="3.6.4.12" evidence="3"/>
<comment type="caution">
    <text evidence="3">The sequence shown here is derived from an EMBL/GenBank/DDBJ whole genome shotgun (WGS) entry which is preliminary data.</text>
</comment>
<dbReference type="PANTHER" id="PTHR42754:SF1">
    <property type="entry name" value="LIPOPROTEIN"/>
    <property type="match status" value="1"/>
</dbReference>
<reference evidence="3 4" key="1">
    <citation type="submission" date="2018-04" db="EMBL/GenBank/DDBJ databases">
        <title>Adhaeribacter sp. HMF7616 genome sequencing and assembly.</title>
        <authorList>
            <person name="Kang H."/>
            <person name="Kang J."/>
            <person name="Cha I."/>
            <person name="Kim H."/>
            <person name="Joh K."/>
        </authorList>
    </citation>
    <scope>NUCLEOTIDE SEQUENCE [LARGE SCALE GENOMIC DNA]</scope>
    <source>
        <strain evidence="3 4">HMF7616</strain>
    </source>
</reference>
<keyword evidence="3" id="KW-0378">Hydrolase</keyword>
<dbReference type="AlphaFoldDB" id="A0A369QPT3"/>
<protein>
    <submittedName>
        <fullName evidence="3">DNA helicase</fullName>
        <ecNumber evidence="3">3.6.4.12</ecNumber>
    </submittedName>
</protein>
<keyword evidence="3" id="KW-0067">ATP-binding</keyword>
<evidence type="ECO:0000256" key="2">
    <source>
        <dbReference type="SAM" id="Phobius"/>
    </source>
</evidence>
<evidence type="ECO:0000313" key="3">
    <source>
        <dbReference type="EMBL" id="RDC65296.1"/>
    </source>
</evidence>
<proteinExistence type="predicted"/>
<name>A0A369QPT3_9BACT</name>
<dbReference type="GO" id="GO:0003678">
    <property type="term" value="F:DNA helicase activity"/>
    <property type="evidence" value="ECO:0007669"/>
    <property type="project" value="UniProtKB-EC"/>
</dbReference>
<dbReference type="PANTHER" id="PTHR42754">
    <property type="entry name" value="ENDOGLUCANASE"/>
    <property type="match status" value="1"/>
</dbReference>
<dbReference type="OrthoDB" id="1491125at2"/>
<dbReference type="SUPFAM" id="SSF82171">
    <property type="entry name" value="DPP6 N-terminal domain-like"/>
    <property type="match status" value="1"/>
</dbReference>
<keyword evidence="4" id="KW-1185">Reference proteome</keyword>
<keyword evidence="2" id="KW-0812">Transmembrane</keyword>
<keyword evidence="2" id="KW-0472">Membrane</keyword>
<organism evidence="3 4">
    <name type="scientific">Adhaeribacter pallidiroseus</name>
    <dbReference type="NCBI Taxonomy" id="2072847"/>
    <lineage>
        <taxon>Bacteria</taxon>
        <taxon>Pseudomonadati</taxon>
        <taxon>Bacteroidota</taxon>
        <taxon>Cytophagia</taxon>
        <taxon>Cytophagales</taxon>
        <taxon>Hymenobacteraceae</taxon>
        <taxon>Adhaeribacter</taxon>
    </lineage>
</organism>
<keyword evidence="2" id="KW-1133">Transmembrane helix</keyword>
<feature type="region of interest" description="Disordered" evidence="1">
    <location>
        <begin position="132"/>
        <end position="153"/>
    </location>
</feature>
<evidence type="ECO:0000256" key="1">
    <source>
        <dbReference type="SAM" id="MobiDB-lite"/>
    </source>
</evidence>
<accession>A0A369QPT3</accession>